<sequence length="617" mass="66222">MTGVPSAAELRGEPRVVAFSGDLSLDAVDFADAGEYICSARYADGEALTEPRESRHILQVACSPGQYGKSDACHFCPVGSFSERHGALCCQRCPFLYVTWGRGATSRQECSGVLHDFLIGLAVMACLSLNLYALVKFSGPIVLDSLSEYVFREATASKSEPGADVCDDEASDDGGMPENLFDGISKLAARLKKRKFAKFAREEDVPLLPASRSSAAGPEDSSEDDEGGQSVICYNDDDDASLDSADDASRRAPIQSPQHPKRPIVIRSSSTSGGDVDPEQPASERDVSSPGETSSGSTSDVALAGSPDEDWFSSGRRRWIGRYDVTAVRTSEYDATPDGRRSELSGGTSWLPEQRATYDVFVGRWSSSDTADATCNDTFLLSDGCRSAPAGSNVNGNFECSSGSSSKWFEDSQFHQRPLKRPLQSSGNAFTKALSSPDDVTSSTPTWEFSSGPHETISARKPARYDHELASERYANTGTHADAKSITGRWGDSGKIDNRDCQAEAVVWADDVSSENSESGETRKAVGRDANVASLETHSSRRLHHGDGERIGDVSEPAESGYSMLASSVTNSSAETAGRTAGEHEVEFVEPGRRATRASIEASAPWMKRRYSNDADA</sequence>
<dbReference type="EMBL" id="CM023489">
    <property type="protein sequence ID" value="KAH6921419.1"/>
    <property type="molecule type" value="Genomic_DNA"/>
</dbReference>
<keyword evidence="2" id="KW-1185">Reference proteome</keyword>
<proteinExistence type="predicted"/>
<organism evidence="1 2">
    <name type="scientific">Hyalomma asiaticum</name>
    <name type="common">Tick</name>
    <dbReference type="NCBI Taxonomy" id="266040"/>
    <lineage>
        <taxon>Eukaryota</taxon>
        <taxon>Metazoa</taxon>
        <taxon>Ecdysozoa</taxon>
        <taxon>Arthropoda</taxon>
        <taxon>Chelicerata</taxon>
        <taxon>Arachnida</taxon>
        <taxon>Acari</taxon>
        <taxon>Parasitiformes</taxon>
        <taxon>Ixodida</taxon>
        <taxon>Ixodoidea</taxon>
        <taxon>Ixodidae</taxon>
        <taxon>Hyalomminae</taxon>
        <taxon>Hyalomma</taxon>
    </lineage>
</organism>
<name>A0ACB7RI50_HYAAI</name>
<dbReference type="Proteomes" id="UP000821845">
    <property type="component" value="Chromosome 9"/>
</dbReference>
<comment type="caution">
    <text evidence="1">The sequence shown here is derived from an EMBL/GenBank/DDBJ whole genome shotgun (WGS) entry which is preliminary data.</text>
</comment>
<protein>
    <submittedName>
        <fullName evidence="1">Uncharacterized protein</fullName>
    </submittedName>
</protein>
<gene>
    <name evidence="1" type="ORF">HPB50_000025</name>
</gene>
<reference evidence="1" key="1">
    <citation type="submission" date="2020-05" db="EMBL/GenBank/DDBJ databases">
        <title>Large-scale comparative analyses of tick genomes elucidate their genetic diversity and vector capacities.</title>
        <authorList>
            <person name="Jia N."/>
            <person name="Wang J."/>
            <person name="Shi W."/>
            <person name="Du L."/>
            <person name="Sun Y."/>
            <person name="Zhan W."/>
            <person name="Jiang J."/>
            <person name="Wang Q."/>
            <person name="Zhang B."/>
            <person name="Ji P."/>
            <person name="Sakyi L.B."/>
            <person name="Cui X."/>
            <person name="Yuan T."/>
            <person name="Jiang B."/>
            <person name="Yang W."/>
            <person name="Lam T.T.-Y."/>
            <person name="Chang Q."/>
            <person name="Ding S."/>
            <person name="Wang X."/>
            <person name="Zhu J."/>
            <person name="Ruan X."/>
            <person name="Zhao L."/>
            <person name="Wei J."/>
            <person name="Que T."/>
            <person name="Du C."/>
            <person name="Cheng J."/>
            <person name="Dai P."/>
            <person name="Han X."/>
            <person name="Huang E."/>
            <person name="Gao Y."/>
            <person name="Liu J."/>
            <person name="Shao H."/>
            <person name="Ye R."/>
            <person name="Li L."/>
            <person name="Wei W."/>
            <person name="Wang X."/>
            <person name="Wang C."/>
            <person name="Yang T."/>
            <person name="Huo Q."/>
            <person name="Li W."/>
            <person name="Guo W."/>
            <person name="Chen H."/>
            <person name="Zhou L."/>
            <person name="Ni X."/>
            <person name="Tian J."/>
            <person name="Zhou Y."/>
            <person name="Sheng Y."/>
            <person name="Liu T."/>
            <person name="Pan Y."/>
            <person name="Xia L."/>
            <person name="Li J."/>
            <person name="Zhao F."/>
            <person name="Cao W."/>
        </authorList>
    </citation>
    <scope>NUCLEOTIDE SEQUENCE</scope>
    <source>
        <strain evidence="1">Hyas-2018</strain>
    </source>
</reference>
<evidence type="ECO:0000313" key="2">
    <source>
        <dbReference type="Proteomes" id="UP000821845"/>
    </source>
</evidence>
<evidence type="ECO:0000313" key="1">
    <source>
        <dbReference type="EMBL" id="KAH6921419.1"/>
    </source>
</evidence>
<accession>A0ACB7RI50</accession>